<dbReference type="STRING" id="1166073.SAMN05192530_108112"/>
<proteinExistence type="predicted"/>
<keyword evidence="1" id="KW-0805">Transcription regulation</keyword>
<keyword evidence="6" id="KW-1185">Reference proteome</keyword>
<dbReference type="Gene3D" id="1.10.10.10">
    <property type="entry name" value="Winged helix-like DNA-binding domain superfamily/Winged helix DNA-binding domain"/>
    <property type="match status" value="1"/>
</dbReference>
<dbReference type="GO" id="GO:0003700">
    <property type="term" value="F:DNA-binding transcription factor activity"/>
    <property type="evidence" value="ECO:0007669"/>
    <property type="project" value="InterPro"/>
</dbReference>
<dbReference type="EMBL" id="FNIT01000008">
    <property type="protein sequence ID" value="SDO58567.1"/>
    <property type="molecule type" value="Genomic_DNA"/>
</dbReference>
<evidence type="ECO:0000259" key="4">
    <source>
        <dbReference type="PROSITE" id="PS50949"/>
    </source>
</evidence>
<feature type="domain" description="HTH gntR-type" evidence="4">
    <location>
        <begin position="7"/>
        <end position="75"/>
    </location>
</feature>
<dbReference type="SMART" id="SM00895">
    <property type="entry name" value="FCD"/>
    <property type="match status" value="1"/>
</dbReference>
<accession>A0A1H0KRH9</accession>
<dbReference type="PANTHER" id="PTHR43537">
    <property type="entry name" value="TRANSCRIPTIONAL REGULATOR, GNTR FAMILY"/>
    <property type="match status" value="1"/>
</dbReference>
<sequence>MAEGIGRRRYQQIARALVEDIVSGRHAAGDRLPPERELAIRFEVSRATVREAMLALELTGHVEIRIGSGVFVLPPNPQGEKASLFQPPQIDGPWDVLDARRLIEGETAARAAARADASVLDAIGAAIEDMARAVNDTARFDKADTAFHALIAEAAGSALYETYVEQLWQMRQGPMWDRWYARTRSVANRRQSIAEHRVIHRALCRRLPTTARTAMESHIDTLTERFLALRLDADEDESTPA</sequence>
<dbReference type="SUPFAM" id="SSF46785">
    <property type="entry name" value="Winged helix' DNA-binding domain"/>
    <property type="match status" value="1"/>
</dbReference>
<dbReference type="PROSITE" id="PS50949">
    <property type="entry name" value="HTH_GNTR"/>
    <property type="match status" value="1"/>
</dbReference>
<evidence type="ECO:0000256" key="1">
    <source>
        <dbReference type="ARBA" id="ARBA00023015"/>
    </source>
</evidence>
<dbReference type="PRINTS" id="PR00035">
    <property type="entry name" value="HTHGNTR"/>
</dbReference>
<dbReference type="Gene3D" id="1.20.120.530">
    <property type="entry name" value="GntR ligand-binding domain-like"/>
    <property type="match status" value="1"/>
</dbReference>
<keyword evidence="2" id="KW-0238">DNA-binding</keyword>
<reference evidence="5 6" key="1">
    <citation type="submission" date="2016-10" db="EMBL/GenBank/DDBJ databases">
        <authorList>
            <person name="de Groot N.N."/>
        </authorList>
    </citation>
    <scope>NUCLEOTIDE SEQUENCE [LARGE SCALE GENOMIC DNA]</scope>
    <source>
        <strain evidence="6">L7-484,KACC 16230,DSM 25025</strain>
    </source>
</reference>
<dbReference type="GO" id="GO:0003677">
    <property type="term" value="F:DNA binding"/>
    <property type="evidence" value="ECO:0007669"/>
    <property type="project" value="UniProtKB-KW"/>
</dbReference>
<gene>
    <name evidence="5" type="ORF">SAMN05192530_108112</name>
</gene>
<dbReference type="Pfam" id="PF07729">
    <property type="entry name" value="FCD"/>
    <property type="match status" value="1"/>
</dbReference>
<dbReference type="AlphaFoldDB" id="A0A1H0KRH9"/>
<dbReference type="InterPro" id="IPR011711">
    <property type="entry name" value="GntR_C"/>
</dbReference>
<protein>
    <submittedName>
        <fullName evidence="5">Transcriptional regulator, GntR family</fullName>
    </submittedName>
</protein>
<dbReference type="CDD" id="cd07377">
    <property type="entry name" value="WHTH_GntR"/>
    <property type="match status" value="1"/>
</dbReference>
<name>A0A1H0KRH9_9HYPH</name>
<dbReference type="InterPro" id="IPR000524">
    <property type="entry name" value="Tscrpt_reg_HTH_GntR"/>
</dbReference>
<dbReference type="InterPro" id="IPR008920">
    <property type="entry name" value="TF_FadR/GntR_C"/>
</dbReference>
<evidence type="ECO:0000313" key="6">
    <source>
        <dbReference type="Proteomes" id="UP000198793"/>
    </source>
</evidence>
<dbReference type="PANTHER" id="PTHR43537:SF5">
    <property type="entry name" value="UXU OPERON TRANSCRIPTIONAL REGULATOR"/>
    <property type="match status" value="1"/>
</dbReference>
<evidence type="ECO:0000256" key="3">
    <source>
        <dbReference type="ARBA" id="ARBA00023163"/>
    </source>
</evidence>
<evidence type="ECO:0000313" key="5">
    <source>
        <dbReference type="EMBL" id="SDO58567.1"/>
    </source>
</evidence>
<organism evidence="5 6">
    <name type="scientific">Aureimonas jatrophae</name>
    <dbReference type="NCBI Taxonomy" id="1166073"/>
    <lineage>
        <taxon>Bacteria</taxon>
        <taxon>Pseudomonadati</taxon>
        <taxon>Pseudomonadota</taxon>
        <taxon>Alphaproteobacteria</taxon>
        <taxon>Hyphomicrobiales</taxon>
        <taxon>Aurantimonadaceae</taxon>
        <taxon>Aureimonas</taxon>
    </lineage>
</organism>
<dbReference type="Pfam" id="PF00392">
    <property type="entry name" value="GntR"/>
    <property type="match status" value="1"/>
</dbReference>
<dbReference type="RefSeq" id="WP_170842627.1">
    <property type="nucleotide sequence ID" value="NZ_FNIT01000008.1"/>
</dbReference>
<dbReference type="InterPro" id="IPR036388">
    <property type="entry name" value="WH-like_DNA-bd_sf"/>
</dbReference>
<keyword evidence="3" id="KW-0804">Transcription</keyword>
<dbReference type="SUPFAM" id="SSF48008">
    <property type="entry name" value="GntR ligand-binding domain-like"/>
    <property type="match status" value="1"/>
</dbReference>
<dbReference type="Proteomes" id="UP000198793">
    <property type="component" value="Unassembled WGS sequence"/>
</dbReference>
<dbReference type="InterPro" id="IPR036390">
    <property type="entry name" value="WH_DNA-bd_sf"/>
</dbReference>
<evidence type="ECO:0000256" key="2">
    <source>
        <dbReference type="ARBA" id="ARBA00023125"/>
    </source>
</evidence>
<dbReference type="SMART" id="SM00345">
    <property type="entry name" value="HTH_GNTR"/>
    <property type="match status" value="1"/>
</dbReference>